<reference evidence="2" key="2">
    <citation type="submission" date="2021-09" db="EMBL/GenBank/DDBJ databases">
        <authorList>
            <person name="Gilroy R."/>
        </authorList>
    </citation>
    <scope>NUCLEOTIDE SEQUENCE</scope>
    <source>
        <strain evidence="2">ChiGjej5B5-22894</strain>
    </source>
</reference>
<feature type="compositionally biased region" description="Basic and acidic residues" evidence="1">
    <location>
        <begin position="33"/>
        <end position="56"/>
    </location>
</feature>
<dbReference type="EMBL" id="DYUE01000205">
    <property type="protein sequence ID" value="HJG91814.1"/>
    <property type="molecule type" value="Genomic_DNA"/>
</dbReference>
<gene>
    <name evidence="2" type="ORF">K8V81_08810</name>
</gene>
<dbReference type="AlphaFoldDB" id="A0A921MW70"/>
<dbReference type="Proteomes" id="UP000742460">
    <property type="component" value="Unassembled WGS sequence"/>
</dbReference>
<name>A0A921MW70_9MICO</name>
<accession>A0A921MW70</accession>
<evidence type="ECO:0000313" key="2">
    <source>
        <dbReference type="EMBL" id="HJG91814.1"/>
    </source>
</evidence>
<sequence length="56" mass="6315">MTDRTQQPAEEPVPETGEPPIPTLEEDQSMAPRPEEEVADQLRSEPDPHGRPHDDE</sequence>
<reference evidence="2" key="1">
    <citation type="journal article" date="2021" name="PeerJ">
        <title>Extensive microbial diversity within the chicken gut microbiome revealed by metagenomics and culture.</title>
        <authorList>
            <person name="Gilroy R."/>
            <person name="Ravi A."/>
            <person name="Getino M."/>
            <person name="Pursley I."/>
            <person name="Horton D.L."/>
            <person name="Alikhan N.F."/>
            <person name="Baker D."/>
            <person name="Gharbi K."/>
            <person name="Hall N."/>
            <person name="Watson M."/>
            <person name="Adriaenssens E.M."/>
            <person name="Foster-Nyarko E."/>
            <person name="Jarju S."/>
            <person name="Secka A."/>
            <person name="Antonio M."/>
            <person name="Oren A."/>
            <person name="Chaudhuri R.R."/>
            <person name="La Ragione R."/>
            <person name="Hildebrand F."/>
            <person name="Pallen M.J."/>
        </authorList>
    </citation>
    <scope>NUCLEOTIDE SEQUENCE</scope>
    <source>
        <strain evidence="2">ChiGjej5B5-22894</strain>
    </source>
</reference>
<proteinExistence type="predicted"/>
<protein>
    <submittedName>
        <fullName evidence="2">Uncharacterized protein</fullName>
    </submittedName>
</protein>
<evidence type="ECO:0000256" key="1">
    <source>
        <dbReference type="SAM" id="MobiDB-lite"/>
    </source>
</evidence>
<comment type="caution">
    <text evidence="2">The sequence shown here is derived from an EMBL/GenBank/DDBJ whole genome shotgun (WGS) entry which is preliminary data.</text>
</comment>
<organism evidence="2 3">
    <name type="scientific">Brachybacterium massiliense</name>
    <dbReference type="NCBI Taxonomy" id="1755098"/>
    <lineage>
        <taxon>Bacteria</taxon>
        <taxon>Bacillati</taxon>
        <taxon>Actinomycetota</taxon>
        <taxon>Actinomycetes</taxon>
        <taxon>Micrococcales</taxon>
        <taxon>Dermabacteraceae</taxon>
        <taxon>Brachybacterium</taxon>
    </lineage>
</organism>
<evidence type="ECO:0000313" key="3">
    <source>
        <dbReference type="Proteomes" id="UP000742460"/>
    </source>
</evidence>
<feature type="region of interest" description="Disordered" evidence="1">
    <location>
        <begin position="1"/>
        <end position="56"/>
    </location>
</feature>